<protein>
    <submittedName>
        <fullName evidence="1">Uncharacterized protein</fullName>
    </submittedName>
</protein>
<sequence length="153" mass="17745">MFGLIKKIFRKSPIEIIIRGVGKATFNFEEKAWELNERPEDLTNGLDLNFCCIYGDEQGPNQKSVQALIRYINAPDLLWKYIDNRFQKKAAEDIPEITMNNFKEHFYIYSLTLSSPNEFEVGFHARNIDIFIELFIVNGLISNIEKDIGCCTL</sequence>
<dbReference type="OrthoDB" id="9895468at2"/>
<dbReference type="Proteomes" id="UP000198862">
    <property type="component" value="Unassembled WGS sequence"/>
</dbReference>
<keyword evidence="2" id="KW-1185">Reference proteome</keyword>
<evidence type="ECO:0000313" key="1">
    <source>
        <dbReference type="EMBL" id="SFC90269.1"/>
    </source>
</evidence>
<dbReference type="EMBL" id="FOLO01000022">
    <property type="protein sequence ID" value="SFC90269.1"/>
    <property type="molecule type" value="Genomic_DNA"/>
</dbReference>
<reference evidence="1 2" key="1">
    <citation type="submission" date="2016-10" db="EMBL/GenBank/DDBJ databases">
        <authorList>
            <person name="de Groot N.N."/>
        </authorList>
    </citation>
    <scope>NUCLEOTIDE SEQUENCE [LARGE SCALE GENOMIC DNA]</scope>
    <source>
        <strain evidence="1 2">DSM 6059</strain>
    </source>
</reference>
<organism evidence="1 2">
    <name type="scientific">Pseudoalteromonas denitrificans DSM 6059</name>
    <dbReference type="NCBI Taxonomy" id="1123010"/>
    <lineage>
        <taxon>Bacteria</taxon>
        <taxon>Pseudomonadati</taxon>
        <taxon>Pseudomonadota</taxon>
        <taxon>Gammaproteobacteria</taxon>
        <taxon>Alteromonadales</taxon>
        <taxon>Pseudoalteromonadaceae</taxon>
        <taxon>Pseudoalteromonas</taxon>
    </lineage>
</organism>
<accession>A0A1I1MY27</accession>
<gene>
    <name evidence="1" type="ORF">SAMN02745724_02874</name>
</gene>
<dbReference type="AlphaFoldDB" id="A0A1I1MY27"/>
<name>A0A1I1MY27_9GAMM</name>
<dbReference type="RefSeq" id="WP_091985240.1">
    <property type="nucleotide sequence ID" value="NZ_FOLO01000022.1"/>
</dbReference>
<proteinExistence type="predicted"/>
<evidence type="ECO:0000313" key="2">
    <source>
        <dbReference type="Proteomes" id="UP000198862"/>
    </source>
</evidence>